<dbReference type="Proteomes" id="UP001596074">
    <property type="component" value="Unassembled WGS sequence"/>
</dbReference>
<dbReference type="Gene3D" id="2.60.120.10">
    <property type="entry name" value="Jelly Rolls"/>
    <property type="match status" value="1"/>
</dbReference>
<dbReference type="PANTHER" id="PTHR21047:SF2">
    <property type="entry name" value="THYMIDINE DIPHOSPHO-4-KETO-RHAMNOSE 3,5-EPIMERASE"/>
    <property type="match status" value="1"/>
</dbReference>
<dbReference type="EMBL" id="JBHSON010000001">
    <property type="protein sequence ID" value="MFC5743995.1"/>
    <property type="molecule type" value="Genomic_DNA"/>
</dbReference>
<dbReference type="PANTHER" id="PTHR21047">
    <property type="entry name" value="DTDP-6-DEOXY-D-GLUCOSE-3,5 EPIMERASE"/>
    <property type="match status" value="1"/>
</dbReference>
<comment type="caution">
    <text evidence="2">The sequence shown here is derived from an EMBL/GenBank/DDBJ whole genome shotgun (WGS) entry which is preliminary data.</text>
</comment>
<dbReference type="InterPro" id="IPR000888">
    <property type="entry name" value="RmlC-like"/>
</dbReference>
<dbReference type="RefSeq" id="WP_378278765.1">
    <property type="nucleotide sequence ID" value="NZ_JBHSON010000001.1"/>
</dbReference>
<keyword evidence="3" id="KW-1185">Reference proteome</keyword>
<name>A0ABW0ZL15_9ACTN</name>
<protein>
    <submittedName>
        <fullName evidence="2">dTDP-4-dehydrorhamnose 3,5-epimerase family protein</fullName>
    </submittedName>
</protein>
<organism evidence="2 3">
    <name type="scientific">Actinomadura rugatobispora</name>
    <dbReference type="NCBI Taxonomy" id="1994"/>
    <lineage>
        <taxon>Bacteria</taxon>
        <taxon>Bacillati</taxon>
        <taxon>Actinomycetota</taxon>
        <taxon>Actinomycetes</taxon>
        <taxon>Streptosporangiales</taxon>
        <taxon>Thermomonosporaceae</taxon>
        <taxon>Actinomadura</taxon>
    </lineage>
</organism>
<evidence type="ECO:0000313" key="2">
    <source>
        <dbReference type="EMBL" id="MFC5743995.1"/>
    </source>
</evidence>
<dbReference type="InterPro" id="IPR014710">
    <property type="entry name" value="RmlC-like_jellyroll"/>
</dbReference>
<dbReference type="SUPFAM" id="SSF51182">
    <property type="entry name" value="RmlC-like cupins"/>
    <property type="match status" value="1"/>
</dbReference>
<evidence type="ECO:0000313" key="3">
    <source>
        <dbReference type="Proteomes" id="UP001596074"/>
    </source>
</evidence>
<gene>
    <name evidence="2" type="ORF">ACFPZN_00045</name>
</gene>
<dbReference type="CDD" id="cd00438">
    <property type="entry name" value="cupin_RmlC"/>
    <property type="match status" value="1"/>
</dbReference>
<comment type="similarity">
    <text evidence="1">Belongs to the dTDP-4-dehydrorhamnose 3,5-epimerase family.</text>
</comment>
<evidence type="ECO:0000256" key="1">
    <source>
        <dbReference type="ARBA" id="ARBA00010154"/>
    </source>
</evidence>
<dbReference type="Pfam" id="PF00908">
    <property type="entry name" value="dTDP_sugar_isom"/>
    <property type="match status" value="1"/>
</dbReference>
<dbReference type="InterPro" id="IPR011051">
    <property type="entry name" value="RmlC_Cupin_sf"/>
</dbReference>
<accession>A0ABW0ZL15</accession>
<sequence>MDPLTIEGAYAFTPSVHGDDRGSFHEWFRPDLRDLTGHSFGVAQANCSVSGAGALRGVHFADVPPGQAKYITCVRGAILDVVVDIRVGSPTFGQHEAVRLDAGNRRCLYIAEGLGHAFMALSDDTMVIYLCSTPYAPEREHGVHPLDPDLGIVWPEGVEPVLSAKDAAAPSLAEAQKAGLLPDYRECLDFYRRSS</sequence>
<reference evidence="3" key="1">
    <citation type="journal article" date="2019" name="Int. J. Syst. Evol. Microbiol.">
        <title>The Global Catalogue of Microorganisms (GCM) 10K type strain sequencing project: providing services to taxonomists for standard genome sequencing and annotation.</title>
        <authorList>
            <consortium name="The Broad Institute Genomics Platform"/>
            <consortium name="The Broad Institute Genome Sequencing Center for Infectious Disease"/>
            <person name="Wu L."/>
            <person name="Ma J."/>
        </authorList>
    </citation>
    <scope>NUCLEOTIDE SEQUENCE [LARGE SCALE GENOMIC DNA]</scope>
    <source>
        <strain evidence="3">KCTC 42087</strain>
    </source>
</reference>
<proteinExistence type="inferred from homology"/>